<protein>
    <recommendedName>
        <fullName evidence="2">acetate--CoA ligase</fullName>
        <ecNumber evidence="2">6.2.1.1</ecNumber>
    </recommendedName>
</protein>
<evidence type="ECO:0000256" key="5">
    <source>
        <dbReference type="ARBA" id="ARBA00022840"/>
    </source>
</evidence>
<name>A0A0G0WSL3_9BACT</name>
<dbReference type="Pfam" id="PF13193">
    <property type="entry name" value="AMP-binding_C"/>
    <property type="match status" value="1"/>
</dbReference>
<dbReference type="PROSITE" id="PS00455">
    <property type="entry name" value="AMP_BINDING"/>
    <property type="match status" value="1"/>
</dbReference>
<dbReference type="Gene3D" id="3.30.300.30">
    <property type="match status" value="1"/>
</dbReference>
<reference evidence="9 10" key="1">
    <citation type="journal article" date="2015" name="Nature">
        <title>rRNA introns, odd ribosomes, and small enigmatic genomes across a large radiation of phyla.</title>
        <authorList>
            <person name="Brown C.T."/>
            <person name="Hug L.A."/>
            <person name="Thomas B.C."/>
            <person name="Sharon I."/>
            <person name="Castelle C.J."/>
            <person name="Singh A."/>
            <person name="Wilkins M.J."/>
            <person name="Williams K.H."/>
            <person name="Banfield J.F."/>
        </authorList>
    </citation>
    <scope>NUCLEOTIDE SEQUENCE [LARGE SCALE GENOMIC DNA]</scope>
</reference>
<evidence type="ECO:0000259" key="8">
    <source>
        <dbReference type="Pfam" id="PF13193"/>
    </source>
</evidence>
<dbReference type="PRINTS" id="PR00154">
    <property type="entry name" value="AMPBINDING"/>
</dbReference>
<dbReference type="InterPro" id="IPR025110">
    <property type="entry name" value="AMP-bd_C"/>
</dbReference>
<accession>A0A0G0WSL3</accession>
<feature type="domain" description="AMP-dependent synthetase/ligase" evidence="7">
    <location>
        <begin position="53"/>
        <end position="431"/>
    </location>
</feature>
<dbReference type="Pfam" id="PF00501">
    <property type="entry name" value="AMP-binding"/>
    <property type="match status" value="1"/>
</dbReference>
<dbReference type="STRING" id="1618408.UU23_C0001G0146"/>
<evidence type="ECO:0000256" key="2">
    <source>
        <dbReference type="ARBA" id="ARBA00013275"/>
    </source>
</evidence>
<dbReference type="GO" id="GO:0003987">
    <property type="term" value="F:acetate-CoA ligase activity"/>
    <property type="evidence" value="ECO:0007669"/>
    <property type="project" value="UniProtKB-EC"/>
</dbReference>
<feature type="domain" description="AMP-binding enzyme C-terminal" evidence="8">
    <location>
        <begin position="481"/>
        <end position="559"/>
    </location>
</feature>
<evidence type="ECO:0000259" key="7">
    <source>
        <dbReference type="Pfam" id="PF00501"/>
    </source>
</evidence>
<evidence type="ECO:0000256" key="4">
    <source>
        <dbReference type="ARBA" id="ARBA00022741"/>
    </source>
</evidence>
<dbReference type="InterPro" id="IPR045851">
    <property type="entry name" value="AMP-bd_C_sf"/>
</dbReference>
<sequence>MKVIKIKKKSFVFRLPPNLLDYQKTKNSFTWKEAEKEIDFKNGKLNAAYNAIERNANNWRKNKIALYWMGEDFQKKQFTFNEINEFSNQFANLLHTLKIDIGDRVFFFLTRIPELYFGFLGTLKRGAIAGTMFAAFGPEAIRDRLQNSQAKVLVTEPSLFDRVSKIANKLPDLKVILVTGDPKESSKLKLAGKKVLSLDDLLKNHLKTYNTRFLNPDDPAFMLYTSGTTGKPKGVVHTHRAIVHEHISAKYVLDLRDDDVYWCTADPGWVTGIAYEILGSWSNGSTTVVFNGRFEPDLWYKIIQDYHVTVWYTAPTAIRMLQAAGDKLVKKYNLKSLRHLASVGEPLNPEPIKWGLKVFGLPFHDTWWQTETGAIIIANYPSMDIKIGSMGKPLPGITASIIDDNGKEVKALKEGNLGIKAPWPSMMKTIWHRPAKYKSYFKRGWYISGDRAYKDMGGYFWFIGRADDVIKTSGERVGPFEVESALIEHPSVIEAGVIGKPDPMRGEIIKAFVKLKEGVKPTEKLKEDIQNFIKKHLAFHAYPREIEFIDKLPKTRSGKIMRRYLKAKELGLPLGDTSTLEEY</sequence>
<dbReference type="Proteomes" id="UP000034292">
    <property type="component" value="Unassembled WGS sequence"/>
</dbReference>
<dbReference type="EC" id="6.2.1.1" evidence="2"/>
<dbReference type="AlphaFoldDB" id="A0A0G0WSL3"/>
<dbReference type="PANTHER" id="PTHR24095:SF14">
    <property type="entry name" value="ACETYL-COENZYME A SYNTHETASE 1"/>
    <property type="match status" value="1"/>
</dbReference>
<dbReference type="GO" id="GO:0005829">
    <property type="term" value="C:cytosol"/>
    <property type="evidence" value="ECO:0007669"/>
    <property type="project" value="TreeGrafter"/>
</dbReference>
<comment type="caution">
    <text evidence="9">The sequence shown here is derived from an EMBL/GenBank/DDBJ whole genome shotgun (WGS) entry which is preliminary data.</text>
</comment>
<dbReference type="InterPro" id="IPR020845">
    <property type="entry name" value="AMP-binding_CS"/>
</dbReference>
<dbReference type="GO" id="GO:0005524">
    <property type="term" value="F:ATP binding"/>
    <property type="evidence" value="ECO:0007669"/>
    <property type="project" value="UniProtKB-KW"/>
</dbReference>
<organism evidence="9 10">
    <name type="scientific">Candidatus Curtissbacteria bacterium GW2011_GWA1_40_9</name>
    <dbReference type="NCBI Taxonomy" id="1618408"/>
    <lineage>
        <taxon>Bacteria</taxon>
        <taxon>Candidatus Curtissiibacteriota</taxon>
    </lineage>
</organism>
<dbReference type="InterPro" id="IPR020459">
    <property type="entry name" value="AMP-binding"/>
</dbReference>
<evidence type="ECO:0000313" key="9">
    <source>
        <dbReference type="EMBL" id="KKR78382.1"/>
    </source>
</evidence>
<comment type="similarity">
    <text evidence="1">Belongs to the ATP-dependent AMP-binding enzyme family.</text>
</comment>
<gene>
    <name evidence="9" type="ORF">UU23_C0001G0146</name>
</gene>
<keyword evidence="6" id="KW-0007">Acetylation</keyword>
<proteinExistence type="inferred from homology"/>
<dbReference type="InterPro" id="IPR042099">
    <property type="entry name" value="ANL_N_sf"/>
</dbReference>
<dbReference type="FunFam" id="3.30.300.30:FF:000005">
    <property type="entry name" value="Acyl-coenzyme A synthetase ACSM5, mitochondrial"/>
    <property type="match status" value="1"/>
</dbReference>
<evidence type="ECO:0000256" key="3">
    <source>
        <dbReference type="ARBA" id="ARBA00022598"/>
    </source>
</evidence>
<evidence type="ECO:0000256" key="1">
    <source>
        <dbReference type="ARBA" id="ARBA00006432"/>
    </source>
</evidence>
<dbReference type="Gene3D" id="3.40.50.12780">
    <property type="entry name" value="N-terminal domain of ligase-like"/>
    <property type="match status" value="1"/>
</dbReference>
<dbReference type="PATRIC" id="fig|1618408.3.peg.150"/>
<keyword evidence="5" id="KW-0067">ATP-binding</keyword>
<dbReference type="GO" id="GO:0006085">
    <property type="term" value="P:acetyl-CoA biosynthetic process"/>
    <property type="evidence" value="ECO:0007669"/>
    <property type="project" value="TreeGrafter"/>
</dbReference>
<dbReference type="EMBL" id="LBZV01000001">
    <property type="protein sequence ID" value="KKR78382.1"/>
    <property type="molecule type" value="Genomic_DNA"/>
</dbReference>
<evidence type="ECO:0000256" key="6">
    <source>
        <dbReference type="ARBA" id="ARBA00022990"/>
    </source>
</evidence>
<dbReference type="PANTHER" id="PTHR24095">
    <property type="entry name" value="ACETYL-COENZYME A SYNTHETASE"/>
    <property type="match status" value="1"/>
</dbReference>
<keyword evidence="3" id="KW-0436">Ligase</keyword>
<dbReference type="SUPFAM" id="SSF56801">
    <property type="entry name" value="Acetyl-CoA synthetase-like"/>
    <property type="match status" value="1"/>
</dbReference>
<dbReference type="NCBIfam" id="NF003313">
    <property type="entry name" value="PRK04319.1"/>
    <property type="match status" value="1"/>
</dbReference>
<keyword evidence="4" id="KW-0547">Nucleotide-binding</keyword>
<dbReference type="InterPro" id="IPR000873">
    <property type="entry name" value="AMP-dep_synth/lig_dom"/>
</dbReference>
<evidence type="ECO:0000313" key="10">
    <source>
        <dbReference type="Proteomes" id="UP000034292"/>
    </source>
</evidence>